<evidence type="ECO:0000256" key="3">
    <source>
        <dbReference type="ARBA" id="ARBA00022448"/>
    </source>
</evidence>
<dbReference type="SUPFAM" id="SSF52833">
    <property type="entry name" value="Thioredoxin-like"/>
    <property type="match status" value="1"/>
</dbReference>
<dbReference type="PROSITE" id="PS00195">
    <property type="entry name" value="GLUTAREDOXIN_1"/>
    <property type="match status" value="1"/>
</dbReference>
<dbReference type="InterPro" id="IPR011900">
    <property type="entry name" value="GRX_bact"/>
</dbReference>
<dbReference type="AlphaFoldDB" id="A0A5M6I9I4"/>
<keyword evidence="5" id="KW-1015">Disulfide bond</keyword>
<name>A0A5M6I9I4_9PROT</name>
<evidence type="ECO:0000256" key="6">
    <source>
        <dbReference type="ARBA" id="ARBA00023284"/>
    </source>
</evidence>
<dbReference type="Pfam" id="PF00462">
    <property type="entry name" value="Glutaredoxin"/>
    <property type="match status" value="1"/>
</dbReference>
<dbReference type="GO" id="GO:0045454">
    <property type="term" value="P:cell redox homeostasis"/>
    <property type="evidence" value="ECO:0007669"/>
    <property type="project" value="InterPro"/>
</dbReference>
<sequence>MAHIELYTTPICPFCHRAKQLLQRKGASYDEHNVMLNPGRRAEMRTRSGGANTVPQIFIDGQHIGGCDELYALDARGGLDPLLQAAS</sequence>
<proteinExistence type="inferred from homology"/>
<keyword evidence="6 7" id="KW-0676">Redox-active center</keyword>
<dbReference type="EMBL" id="VWPJ01000013">
    <property type="protein sequence ID" value="KAA5604890.1"/>
    <property type="molecule type" value="Genomic_DNA"/>
</dbReference>
<dbReference type="Proteomes" id="UP000324065">
    <property type="component" value="Unassembled WGS sequence"/>
</dbReference>
<evidence type="ECO:0000256" key="4">
    <source>
        <dbReference type="ARBA" id="ARBA00022982"/>
    </source>
</evidence>
<keyword evidence="10" id="KW-1185">Reference proteome</keyword>
<dbReference type="InterPro" id="IPR002109">
    <property type="entry name" value="Glutaredoxin"/>
</dbReference>
<dbReference type="FunFam" id="3.40.30.10:FF:000018">
    <property type="entry name" value="Glutaredoxin"/>
    <property type="match status" value="1"/>
</dbReference>
<keyword evidence="7" id="KW-0963">Cytoplasm</keyword>
<dbReference type="InterPro" id="IPR036249">
    <property type="entry name" value="Thioredoxin-like_sf"/>
</dbReference>
<comment type="caution">
    <text evidence="9">The sequence shown here is derived from an EMBL/GenBank/DDBJ whole genome shotgun (WGS) entry which is preliminary data.</text>
</comment>
<evidence type="ECO:0000313" key="10">
    <source>
        <dbReference type="Proteomes" id="UP000324065"/>
    </source>
</evidence>
<evidence type="ECO:0000313" key="9">
    <source>
        <dbReference type="EMBL" id="KAA5604890.1"/>
    </source>
</evidence>
<protein>
    <recommendedName>
        <fullName evidence="7">Glutaredoxin</fullName>
    </recommendedName>
</protein>
<dbReference type="GO" id="GO:0034599">
    <property type="term" value="P:cellular response to oxidative stress"/>
    <property type="evidence" value="ECO:0007669"/>
    <property type="project" value="TreeGrafter"/>
</dbReference>
<accession>A0A5M6I9I4</accession>
<keyword evidence="4 7" id="KW-0249">Electron transport</keyword>
<evidence type="ECO:0000256" key="1">
    <source>
        <dbReference type="ARBA" id="ARBA00002549"/>
    </source>
</evidence>
<keyword evidence="3 7" id="KW-0813">Transport</keyword>
<reference evidence="9 10" key="1">
    <citation type="submission" date="2019-09" db="EMBL/GenBank/DDBJ databases">
        <title>Genome sequence of Roseospira marina, one of the more divergent members of the non-sulfur purple photosynthetic bacterial family, the Rhodospirillaceae.</title>
        <authorList>
            <person name="Meyer T."/>
            <person name="Kyndt J."/>
        </authorList>
    </citation>
    <scope>NUCLEOTIDE SEQUENCE [LARGE SCALE GENOMIC DNA]</scope>
    <source>
        <strain evidence="9 10">DSM 15113</strain>
    </source>
</reference>
<dbReference type="PANTHER" id="PTHR45694">
    <property type="entry name" value="GLUTAREDOXIN 2"/>
    <property type="match status" value="1"/>
</dbReference>
<dbReference type="RefSeq" id="WP_150063021.1">
    <property type="nucleotide sequence ID" value="NZ_JACHII010000012.1"/>
</dbReference>
<dbReference type="PRINTS" id="PR00160">
    <property type="entry name" value="GLUTAREDOXIN"/>
</dbReference>
<dbReference type="NCBIfam" id="TIGR02181">
    <property type="entry name" value="GRX_bact"/>
    <property type="match status" value="1"/>
</dbReference>
<organism evidence="9 10">
    <name type="scientific">Roseospira marina</name>
    <dbReference type="NCBI Taxonomy" id="140057"/>
    <lineage>
        <taxon>Bacteria</taxon>
        <taxon>Pseudomonadati</taxon>
        <taxon>Pseudomonadota</taxon>
        <taxon>Alphaproteobacteria</taxon>
        <taxon>Rhodospirillales</taxon>
        <taxon>Rhodospirillaceae</taxon>
        <taxon>Roseospira</taxon>
    </lineage>
</organism>
<evidence type="ECO:0000256" key="7">
    <source>
        <dbReference type="RuleBase" id="RU364065"/>
    </source>
</evidence>
<evidence type="ECO:0000256" key="5">
    <source>
        <dbReference type="ARBA" id="ARBA00023157"/>
    </source>
</evidence>
<dbReference type="GO" id="GO:0015038">
    <property type="term" value="F:glutathione disulfide oxidoreductase activity"/>
    <property type="evidence" value="ECO:0007669"/>
    <property type="project" value="UniProtKB-UniRule"/>
</dbReference>
<comment type="similarity">
    <text evidence="2 7">Belongs to the glutaredoxin family.</text>
</comment>
<dbReference type="InterPro" id="IPR014025">
    <property type="entry name" value="Glutaredoxin_subgr"/>
</dbReference>
<dbReference type="GO" id="GO:0005737">
    <property type="term" value="C:cytoplasm"/>
    <property type="evidence" value="ECO:0007669"/>
    <property type="project" value="TreeGrafter"/>
</dbReference>
<feature type="domain" description="Glutaredoxin" evidence="8">
    <location>
        <begin position="4"/>
        <end position="64"/>
    </location>
</feature>
<dbReference type="OrthoDB" id="9814618at2"/>
<dbReference type="Gene3D" id="3.40.30.10">
    <property type="entry name" value="Glutaredoxin"/>
    <property type="match status" value="1"/>
</dbReference>
<evidence type="ECO:0000256" key="2">
    <source>
        <dbReference type="ARBA" id="ARBA00007787"/>
    </source>
</evidence>
<dbReference type="CDD" id="cd03418">
    <property type="entry name" value="GRX_GRXb_1_3_like"/>
    <property type="match status" value="1"/>
</dbReference>
<dbReference type="InterPro" id="IPR011767">
    <property type="entry name" value="GLR_AS"/>
</dbReference>
<dbReference type="PROSITE" id="PS51354">
    <property type="entry name" value="GLUTAREDOXIN_2"/>
    <property type="match status" value="1"/>
</dbReference>
<gene>
    <name evidence="9" type="primary">grxC</name>
    <name evidence="9" type="ORF">F1188_13795</name>
</gene>
<dbReference type="PANTHER" id="PTHR45694:SF18">
    <property type="entry name" value="GLUTAREDOXIN-1-RELATED"/>
    <property type="match status" value="1"/>
</dbReference>
<evidence type="ECO:0000259" key="8">
    <source>
        <dbReference type="Pfam" id="PF00462"/>
    </source>
</evidence>
<comment type="function">
    <text evidence="1 7">Has a glutathione-disulfide oxidoreductase activity in the presence of NADPH and glutathione reductase. Reduces low molecular weight disulfides and proteins.</text>
</comment>